<comment type="caution">
    <text evidence="3">The sequence shown here is derived from an EMBL/GenBank/DDBJ whole genome shotgun (WGS) entry which is preliminary data.</text>
</comment>
<name>A0A3Y9SNM6_SALET</name>
<dbReference type="SUPFAM" id="SSF47598">
    <property type="entry name" value="Ribbon-helix-helix"/>
    <property type="match status" value="1"/>
</dbReference>
<reference evidence="3" key="2">
    <citation type="submission" date="2019-01" db="EMBL/GenBank/DDBJ databases">
        <authorList>
            <consortium name="NCBI Pathogen Detection Project"/>
        </authorList>
    </citation>
    <scope>NUCLEOTIDE SEQUENCE</scope>
    <source>
        <strain evidence="3">Salmonella enterica subsp. enterica</strain>
    </source>
</reference>
<evidence type="ECO:0000313" key="2">
    <source>
        <dbReference type="EMBL" id="HAD2301034.1"/>
    </source>
</evidence>
<dbReference type="Pfam" id="PF03869">
    <property type="entry name" value="Arc"/>
    <property type="match status" value="1"/>
</dbReference>
<dbReference type="RefSeq" id="WP_000818611.1">
    <property type="nucleotide sequence ID" value="NZ_BAABRJ010000006.1"/>
</dbReference>
<dbReference type="GO" id="GO:0006355">
    <property type="term" value="P:regulation of DNA-templated transcription"/>
    <property type="evidence" value="ECO:0007669"/>
    <property type="project" value="InterPro"/>
</dbReference>
<keyword evidence="3" id="KW-0238">DNA-binding</keyword>
<reference evidence="3" key="1">
    <citation type="journal article" date="2018" name="Genome Biol.">
        <title>SKESA: strategic k-mer extension for scrupulous assemblies.</title>
        <authorList>
            <person name="Souvorov A."/>
            <person name="Agarwala R."/>
            <person name="Lipman D.J."/>
        </authorList>
    </citation>
    <scope>NUCLEOTIDE SEQUENCE</scope>
    <source>
        <strain evidence="3">Salmonella enterica subsp. enterica</strain>
    </source>
</reference>
<accession>A0A3Y9SNM6</accession>
<evidence type="ECO:0000313" key="4">
    <source>
        <dbReference type="EMBL" id="HAD2650579.1"/>
    </source>
</evidence>
<proteinExistence type="predicted"/>
<sequence>MAEKQVKDYEKFVVRFPDGMRDAIAERAKQNGRSMNSEIVQILEDALENRPVKVQSEMNIDLFAEQGVDDDRIVISKSQLLEKVDTAVQEAIEATAEHMAIKMAEAAFDSLSSKYDFVPKSKKPT</sequence>
<evidence type="ECO:0000313" key="5">
    <source>
        <dbReference type="EMBL" id="HAD2683973.1"/>
    </source>
</evidence>
<dbReference type="InterPro" id="IPR005569">
    <property type="entry name" value="Arc_DNA-bd_dom"/>
</dbReference>
<feature type="domain" description="Arc-like DNA binding" evidence="1">
    <location>
        <begin position="8"/>
        <end position="48"/>
    </location>
</feature>
<dbReference type="Gene3D" id="1.10.1220.10">
    <property type="entry name" value="Met repressor-like"/>
    <property type="match status" value="1"/>
</dbReference>
<dbReference type="InterPro" id="IPR013321">
    <property type="entry name" value="Arc_rbn_hlx_hlx"/>
</dbReference>
<dbReference type="InterPro" id="IPR010985">
    <property type="entry name" value="Ribbon_hlx_hlx"/>
</dbReference>
<protein>
    <submittedName>
        <fullName evidence="3">Arc family DNA-binding protein</fullName>
    </submittedName>
</protein>
<evidence type="ECO:0000259" key="1">
    <source>
        <dbReference type="Pfam" id="PF03869"/>
    </source>
</evidence>
<dbReference type="EMBL" id="DAAOBE010000014">
    <property type="protein sequence ID" value="HAD2301034.1"/>
    <property type="molecule type" value="Genomic_DNA"/>
</dbReference>
<dbReference type="EMBL" id="DAAOEA010000003">
    <property type="protein sequence ID" value="HAD2650579.1"/>
    <property type="molecule type" value="Genomic_DNA"/>
</dbReference>
<dbReference type="EMBL" id="DAAOEH010000003">
    <property type="protein sequence ID" value="HAD2683973.1"/>
    <property type="molecule type" value="Genomic_DNA"/>
</dbReference>
<dbReference type="EMBL" id="DAAOCX010000003">
    <property type="protein sequence ID" value="HAD2548491.1"/>
    <property type="molecule type" value="Genomic_DNA"/>
</dbReference>
<gene>
    <name evidence="2" type="ORF">G1G80_21140</name>
    <name evidence="3" type="ORF">G1H51_05765</name>
    <name evidence="5" type="ORF">G1H77_05680</name>
    <name evidence="4" type="ORF">G1I19_05755</name>
</gene>
<evidence type="ECO:0000313" key="3">
    <source>
        <dbReference type="EMBL" id="HAD2548491.1"/>
    </source>
</evidence>
<dbReference type="GO" id="GO:0043565">
    <property type="term" value="F:sequence-specific DNA binding"/>
    <property type="evidence" value="ECO:0007669"/>
    <property type="project" value="UniProtKB-ARBA"/>
</dbReference>
<organism evidence="3">
    <name type="scientific">Salmonella enterica I</name>
    <dbReference type="NCBI Taxonomy" id="59201"/>
    <lineage>
        <taxon>Bacteria</taxon>
        <taxon>Pseudomonadati</taxon>
        <taxon>Pseudomonadota</taxon>
        <taxon>Gammaproteobacteria</taxon>
        <taxon>Enterobacterales</taxon>
        <taxon>Enterobacteriaceae</taxon>
        <taxon>Salmonella</taxon>
    </lineage>
</organism>
<dbReference type="AlphaFoldDB" id="A0A3Y9SNM6"/>